<organism evidence="1 2">
    <name type="scientific">Septoria linicola</name>
    <dbReference type="NCBI Taxonomy" id="215465"/>
    <lineage>
        <taxon>Eukaryota</taxon>
        <taxon>Fungi</taxon>
        <taxon>Dikarya</taxon>
        <taxon>Ascomycota</taxon>
        <taxon>Pezizomycotina</taxon>
        <taxon>Dothideomycetes</taxon>
        <taxon>Dothideomycetidae</taxon>
        <taxon>Mycosphaerellales</taxon>
        <taxon>Mycosphaerellaceae</taxon>
        <taxon>Septoria</taxon>
    </lineage>
</organism>
<dbReference type="Proteomes" id="UP001056384">
    <property type="component" value="Chromosome 2"/>
</dbReference>
<name>A0A9Q9AN23_9PEZI</name>
<dbReference type="AlphaFoldDB" id="A0A9Q9AN23"/>
<evidence type="ECO:0000313" key="2">
    <source>
        <dbReference type="Proteomes" id="UP001056384"/>
    </source>
</evidence>
<evidence type="ECO:0000313" key="1">
    <source>
        <dbReference type="EMBL" id="USW48966.1"/>
    </source>
</evidence>
<dbReference type="EMBL" id="CP099419">
    <property type="protein sequence ID" value="USW48966.1"/>
    <property type="molecule type" value="Genomic_DNA"/>
</dbReference>
<sequence length="222" mass="24908">MLEAIDLISIVFFYGKLQRTQFEWTPNMCLAADGTYQKSARVGDCGRKDDTSQVYSLIRLDPADLAEHCHGIGVGAENRSRKISVLLHECIHAFIFLYTCEKGCPHANCAANRSYLVGHSGHGLAFLQIATHIEAYHEVLTQIGVTLGIPHGVCTEATTSSEYMGIRPDDFVHCHQSWHVWLKQYYEQALAKKGRDEDDMGLPDILKTMKGFSLEEFSSPER</sequence>
<gene>
    <name evidence="1" type="ORF">Slin15195_G022850</name>
</gene>
<accession>A0A9Q9AN23</accession>
<evidence type="ECO:0008006" key="3">
    <source>
        <dbReference type="Google" id="ProtNLM"/>
    </source>
</evidence>
<reference evidence="1" key="1">
    <citation type="submission" date="2022-06" db="EMBL/GenBank/DDBJ databases">
        <title>Complete genome sequences of two strains of the flax pathogen Septoria linicola.</title>
        <authorList>
            <person name="Lapalu N."/>
            <person name="Simon A."/>
            <person name="Demenou B."/>
            <person name="Paumier D."/>
            <person name="Guillot M.-P."/>
            <person name="Gout L."/>
            <person name="Valade R."/>
        </authorList>
    </citation>
    <scope>NUCLEOTIDE SEQUENCE</scope>
    <source>
        <strain evidence="1">SE15195</strain>
    </source>
</reference>
<proteinExistence type="predicted"/>
<keyword evidence="2" id="KW-1185">Reference proteome</keyword>
<protein>
    <recommendedName>
        <fullName evidence="3">SprT-like domain-containing protein</fullName>
    </recommendedName>
</protein>